<gene>
    <name evidence="9" type="ORF">BOX15_Mlig000495g4</name>
</gene>
<dbReference type="Proteomes" id="UP000215902">
    <property type="component" value="Unassembled WGS sequence"/>
</dbReference>
<evidence type="ECO:0000256" key="1">
    <source>
        <dbReference type="ARBA" id="ARBA00004245"/>
    </source>
</evidence>
<evidence type="ECO:0000256" key="5">
    <source>
        <dbReference type="ARBA" id="ARBA00022803"/>
    </source>
</evidence>
<keyword evidence="5" id="KW-0802">TPR repeat</keyword>
<keyword evidence="6" id="KW-0206">Cytoskeleton</keyword>
<dbReference type="InterPro" id="IPR049039">
    <property type="entry name" value="RMD1-3_a_helical_rpt"/>
</dbReference>
<comment type="caution">
    <text evidence="9">The sequence shown here is derived from an EMBL/GenBank/DDBJ whole genome shotgun (WGS) entry which is preliminary data.</text>
</comment>
<dbReference type="GO" id="GO:0005876">
    <property type="term" value="C:spindle microtubule"/>
    <property type="evidence" value="ECO:0007669"/>
    <property type="project" value="TreeGrafter"/>
</dbReference>
<dbReference type="AlphaFoldDB" id="A0A267E6E9"/>
<evidence type="ECO:0000256" key="2">
    <source>
        <dbReference type="ARBA" id="ARBA00011375"/>
    </source>
</evidence>
<comment type="subcellular location">
    <subcellularLocation>
        <location evidence="1">Cytoplasm</location>
        <location evidence="1">Cytoskeleton</location>
    </subcellularLocation>
</comment>
<evidence type="ECO:0000256" key="7">
    <source>
        <dbReference type="ARBA" id="ARBA00039966"/>
    </source>
</evidence>
<dbReference type="EMBL" id="NIVC01002533">
    <property type="protein sequence ID" value="PAA57088.1"/>
    <property type="molecule type" value="Genomic_DNA"/>
</dbReference>
<dbReference type="PANTHER" id="PTHR16056">
    <property type="entry name" value="REGULATOR OF MICROTUBULE DYNAMICS PROTEIN"/>
    <property type="match status" value="1"/>
</dbReference>
<dbReference type="OrthoDB" id="69711at2759"/>
<dbReference type="InterPro" id="IPR011990">
    <property type="entry name" value="TPR-like_helical_dom_sf"/>
</dbReference>
<dbReference type="Pfam" id="PF21033">
    <property type="entry name" value="RMD1-3"/>
    <property type="match status" value="1"/>
</dbReference>
<keyword evidence="4" id="KW-0677">Repeat</keyword>
<dbReference type="GO" id="GO:0097431">
    <property type="term" value="C:mitotic spindle pole"/>
    <property type="evidence" value="ECO:0007669"/>
    <property type="project" value="TreeGrafter"/>
</dbReference>
<organism evidence="9 10">
    <name type="scientific">Macrostomum lignano</name>
    <dbReference type="NCBI Taxonomy" id="282301"/>
    <lineage>
        <taxon>Eukaryota</taxon>
        <taxon>Metazoa</taxon>
        <taxon>Spiralia</taxon>
        <taxon>Lophotrochozoa</taxon>
        <taxon>Platyhelminthes</taxon>
        <taxon>Rhabditophora</taxon>
        <taxon>Macrostomorpha</taxon>
        <taxon>Macrostomida</taxon>
        <taxon>Macrostomidae</taxon>
        <taxon>Macrostomum</taxon>
    </lineage>
</organism>
<dbReference type="GO" id="GO:0005739">
    <property type="term" value="C:mitochondrion"/>
    <property type="evidence" value="ECO:0007669"/>
    <property type="project" value="TreeGrafter"/>
</dbReference>
<accession>A0A267E6E9</accession>
<evidence type="ECO:0000256" key="6">
    <source>
        <dbReference type="ARBA" id="ARBA00023212"/>
    </source>
</evidence>
<keyword evidence="10" id="KW-1185">Reference proteome</keyword>
<evidence type="ECO:0000256" key="4">
    <source>
        <dbReference type="ARBA" id="ARBA00022737"/>
    </source>
</evidence>
<proteinExistence type="predicted"/>
<dbReference type="Gene3D" id="1.25.40.10">
    <property type="entry name" value="Tetratricopeptide repeat domain"/>
    <property type="match status" value="1"/>
</dbReference>
<dbReference type="SUPFAM" id="SSF48452">
    <property type="entry name" value="TPR-like"/>
    <property type="match status" value="1"/>
</dbReference>
<evidence type="ECO:0000313" key="9">
    <source>
        <dbReference type="EMBL" id="PAA57088.1"/>
    </source>
</evidence>
<reference evidence="9 10" key="1">
    <citation type="submission" date="2017-06" db="EMBL/GenBank/DDBJ databases">
        <title>A platform for efficient transgenesis in Macrostomum lignano, a flatworm model organism for stem cell research.</title>
        <authorList>
            <person name="Berezikov E."/>
        </authorList>
    </citation>
    <scope>NUCLEOTIDE SEQUENCE [LARGE SCALE GENOMIC DNA]</scope>
    <source>
        <strain evidence="9">DV1</strain>
        <tissue evidence="9">Whole organism</tissue>
    </source>
</reference>
<evidence type="ECO:0000256" key="3">
    <source>
        <dbReference type="ARBA" id="ARBA00022490"/>
    </source>
</evidence>
<dbReference type="GO" id="GO:0008017">
    <property type="term" value="F:microtubule binding"/>
    <property type="evidence" value="ECO:0007669"/>
    <property type="project" value="TreeGrafter"/>
</dbReference>
<comment type="subunit">
    <text evidence="2">Interacts with microtubules.</text>
</comment>
<dbReference type="PANTHER" id="PTHR16056:SF16">
    <property type="entry name" value="REGULATOR OF MICROTUBULE DYNAMICS PROTEIN 1"/>
    <property type="match status" value="1"/>
</dbReference>
<protein>
    <recommendedName>
        <fullName evidence="7">Regulator of microtubule dynamics protein 1</fullName>
    </recommendedName>
    <alternativeName>
        <fullName evidence="8">Protein FAM82B</fullName>
    </alternativeName>
</protein>
<evidence type="ECO:0000256" key="8">
    <source>
        <dbReference type="ARBA" id="ARBA00041958"/>
    </source>
</evidence>
<name>A0A267E6E9_9PLAT</name>
<keyword evidence="3" id="KW-0963">Cytoplasm</keyword>
<sequence>MALRSFLLKNLSLNYISFIANGLRQNPTKFMNILRTKTQYEALFRLKRGKIPILSKSGHKWQILFCNPVYLLAFSLFQSKENQHTTGSASLEQLLANVDKLHTSGSEAEAYSQLCNALATGSAVYQCAEVFWRAARGARAMANATHDESARKALTYEAFEFAKQGLALEPQNSACHKWMGILLELTGRFEGTKKRIENSYLVRDHFQRAVEAKPDDAVVLHCLGAWCFEVADLPWYQRKLAAAFFATPPSSSYDEALKYLLRAEEVDPNFYSSNLLYIGKAYLRKGDRTNARTYLQRTVNYKGDTVDDKQSRDEAAQLLKSI</sequence>
<evidence type="ECO:0000313" key="10">
    <source>
        <dbReference type="Proteomes" id="UP000215902"/>
    </source>
</evidence>
<dbReference type="STRING" id="282301.A0A267E6E9"/>